<dbReference type="InterPro" id="IPR032808">
    <property type="entry name" value="DoxX"/>
</dbReference>
<keyword evidence="6 7" id="KW-0472">Membrane</keyword>
<evidence type="ECO:0000313" key="8">
    <source>
        <dbReference type="EMBL" id="MEN5379020.1"/>
    </source>
</evidence>
<dbReference type="PANTHER" id="PTHR33452">
    <property type="entry name" value="OXIDOREDUCTASE CATD-RELATED"/>
    <property type="match status" value="1"/>
</dbReference>
<evidence type="ECO:0000256" key="3">
    <source>
        <dbReference type="ARBA" id="ARBA00022475"/>
    </source>
</evidence>
<dbReference type="Proteomes" id="UP001409291">
    <property type="component" value="Unassembled WGS sequence"/>
</dbReference>
<keyword evidence="3" id="KW-1003">Cell membrane</keyword>
<feature type="transmembrane region" description="Helical" evidence="7">
    <location>
        <begin position="112"/>
        <end position="131"/>
    </location>
</feature>
<reference evidence="8 9" key="1">
    <citation type="submission" date="2024-04" db="EMBL/GenBank/DDBJ databases">
        <title>WGS of bacteria from Torrens River.</title>
        <authorList>
            <person name="Wyrsch E.R."/>
            <person name="Drigo B."/>
        </authorList>
    </citation>
    <scope>NUCLEOTIDE SEQUENCE [LARGE SCALE GENOMIC DNA]</scope>
    <source>
        <strain evidence="8 9">TWI391</strain>
    </source>
</reference>
<comment type="similarity">
    <text evidence="2">Belongs to the DoxX family.</text>
</comment>
<proteinExistence type="inferred from homology"/>
<feature type="transmembrane region" description="Helical" evidence="7">
    <location>
        <begin position="21"/>
        <end position="39"/>
    </location>
</feature>
<evidence type="ECO:0000256" key="1">
    <source>
        <dbReference type="ARBA" id="ARBA00004651"/>
    </source>
</evidence>
<dbReference type="PANTHER" id="PTHR33452:SF1">
    <property type="entry name" value="INNER MEMBRANE PROTEIN YPHA-RELATED"/>
    <property type="match status" value="1"/>
</dbReference>
<evidence type="ECO:0000256" key="5">
    <source>
        <dbReference type="ARBA" id="ARBA00022989"/>
    </source>
</evidence>
<accession>A0ABV0BW44</accession>
<dbReference type="Pfam" id="PF07681">
    <property type="entry name" value="DoxX"/>
    <property type="match status" value="1"/>
</dbReference>
<feature type="transmembrane region" description="Helical" evidence="7">
    <location>
        <begin position="55"/>
        <end position="76"/>
    </location>
</feature>
<protein>
    <submittedName>
        <fullName evidence="8">DoxX family protein</fullName>
    </submittedName>
</protein>
<keyword evidence="5 7" id="KW-1133">Transmembrane helix</keyword>
<dbReference type="RefSeq" id="WP_132772605.1">
    <property type="nucleotide sequence ID" value="NZ_JAOQNK010000001.1"/>
</dbReference>
<feature type="transmembrane region" description="Helical" evidence="7">
    <location>
        <begin position="83"/>
        <end position="106"/>
    </location>
</feature>
<evidence type="ECO:0000256" key="6">
    <source>
        <dbReference type="ARBA" id="ARBA00023136"/>
    </source>
</evidence>
<evidence type="ECO:0000313" key="9">
    <source>
        <dbReference type="Proteomes" id="UP001409291"/>
    </source>
</evidence>
<comment type="caution">
    <text evidence="8">The sequence shown here is derived from an EMBL/GenBank/DDBJ whole genome shotgun (WGS) entry which is preliminary data.</text>
</comment>
<evidence type="ECO:0000256" key="7">
    <source>
        <dbReference type="SAM" id="Phobius"/>
    </source>
</evidence>
<keyword evidence="9" id="KW-1185">Reference proteome</keyword>
<comment type="subcellular location">
    <subcellularLocation>
        <location evidence="1">Cell membrane</location>
        <topology evidence="1">Multi-pass membrane protein</topology>
    </subcellularLocation>
</comment>
<gene>
    <name evidence="8" type="ORF">ABE541_17285</name>
</gene>
<keyword evidence="4 7" id="KW-0812">Transmembrane</keyword>
<evidence type="ECO:0000256" key="4">
    <source>
        <dbReference type="ARBA" id="ARBA00022692"/>
    </source>
</evidence>
<dbReference type="InterPro" id="IPR051907">
    <property type="entry name" value="DoxX-like_oxidoreductase"/>
</dbReference>
<evidence type="ECO:0000256" key="2">
    <source>
        <dbReference type="ARBA" id="ARBA00006679"/>
    </source>
</evidence>
<sequence>MNLIHKIEHWGDTHHPQWIDYLRIAVGFLILIKGMSFVGDLDRVSSLVQQVNYTFYIWGGVHYIVFAQIVGGMFIIFGFQTRLACLVLLPILFGAVFFVNLTHGFSFLNGELWLSIVVLLLLILFLVMGSGKYSLDNLMNRPGYERKI</sequence>
<dbReference type="EMBL" id="JBDJNQ010000008">
    <property type="protein sequence ID" value="MEN5379020.1"/>
    <property type="molecule type" value="Genomic_DNA"/>
</dbReference>
<organism evidence="8 9">
    <name type="scientific">Sphingobacterium kitahiroshimense</name>
    <dbReference type="NCBI Taxonomy" id="470446"/>
    <lineage>
        <taxon>Bacteria</taxon>
        <taxon>Pseudomonadati</taxon>
        <taxon>Bacteroidota</taxon>
        <taxon>Sphingobacteriia</taxon>
        <taxon>Sphingobacteriales</taxon>
        <taxon>Sphingobacteriaceae</taxon>
        <taxon>Sphingobacterium</taxon>
    </lineage>
</organism>
<name>A0ABV0BW44_9SPHI</name>